<evidence type="ECO:0000313" key="3">
    <source>
        <dbReference type="Proteomes" id="UP000028549"/>
    </source>
</evidence>
<feature type="compositionally biased region" description="Basic and acidic residues" evidence="1">
    <location>
        <begin position="21"/>
        <end position="39"/>
    </location>
</feature>
<accession>A0A084H1J1</accession>
<comment type="caution">
    <text evidence="2">The sequence shown here is derived from an EMBL/GenBank/DDBJ whole genome shotgun (WGS) entry which is preliminary data.</text>
</comment>
<dbReference type="EMBL" id="JNVC02000001">
    <property type="protein sequence ID" value="KEZ53453.1"/>
    <property type="molecule type" value="Genomic_DNA"/>
</dbReference>
<evidence type="ECO:0000256" key="1">
    <source>
        <dbReference type="SAM" id="MobiDB-lite"/>
    </source>
</evidence>
<gene>
    <name evidence="2" type="ORF">GS18_0200190</name>
</gene>
<organism evidence="2 3">
    <name type="scientific">Metabacillus indicus</name>
    <name type="common">Bacillus indicus</name>
    <dbReference type="NCBI Taxonomy" id="246786"/>
    <lineage>
        <taxon>Bacteria</taxon>
        <taxon>Bacillati</taxon>
        <taxon>Bacillota</taxon>
        <taxon>Bacilli</taxon>
        <taxon>Bacillales</taxon>
        <taxon>Bacillaceae</taxon>
        <taxon>Metabacillus</taxon>
    </lineage>
</organism>
<proteinExistence type="predicted"/>
<keyword evidence="3" id="KW-1185">Reference proteome</keyword>
<name>A0A084H1J1_METID</name>
<dbReference type="RefSeq" id="WP_029282653.1">
    <property type="nucleotide sequence ID" value="NZ_CP176757.1"/>
</dbReference>
<dbReference type="STRING" id="246786.GS18_0200190"/>
<dbReference type="AlphaFoldDB" id="A0A084H1J1"/>
<evidence type="ECO:0000313" key="2">
    <source>
        <dbReference type="EMBL" id="KEZ53453.1"/>
    </source>
</evidence>
<reference evidence="2 3" key="1">
    <citation type="journal article" date="2005" name="Int. J. Syst. Evol. Microbiol.">
        <title>Bacillus cibi sp. nov., isolated from jeotgal, a traditional Korean fermented seafood.</title>
        <authorList>
            <person name="Yoon J.H."/>
            <person name="Lee C.H."/>
            <person name="Oh T.K."/>
        </authorList>
    </citation>
    <scope>NUCLEOTIDE SEQUENCE [LARGE SCALE GENOMIC DNA]</scope>
    <source>
        <strain evidence="2 3">DSM 16189</strain>
    </source>
</reference>
<dbReference type="Proteomes" id="UP000028549">
    <property type="component" value="Unassembled WGS sequence"/>
</dbReference>
<feature type="region of interest" description="Disordered" evidence="1">
    <location>
        <begin position="1"/>
        <end position="47"/>
    </location>
</feature>
<sequence length="86" mass="10235">MLSEKRQADESGDFFNSFMFGDRRELRTDQEETEKRPALDEQEPQSGTDYFSIFMQIDDIMDSIKELKPVVKEFSPILDYFKQKLK</sequence>
<protein>
    <submittedName>
        <fullName evidence="2">Uncharacterized protein</fullName>
    </submittedName>
</protein>